<dbReference type="InterPro" id="IPR011011">
    <property type="entry name" value="Znf_FYVE_PHD"/>
</dbReference>
<accession>A0A0H5QGX0</accession>
<dbReference type="InterPro" id="IPR001660">
    <property type="entry name" value="SAM"/>
</dbReference>
<evidence type="ECO:0000313" key="2">
    <source>
        <dbReference type="EMBL" id="CRZ01230.1"/>
    </source>
</evidence>
<dbReference type="SMART" id="SM00454">
    <property type="entry name" value="SAM"/>
    <property type="match status" value="1"/>
</dbReference>
<dbReference type="SUPFAM" id="SSF47769">
    <property type="entry name" value="SAM/Pointed domain"/>
    <property type="match status" value="1"/>
</dbReference>
<sequence>VLATTVILTQRMVSIGYSCPRCGCPTTRTRRTDDVNALNHSVNPLRDFDYRPPASGVINYCCDCKLAWCIRLSQSGTHEGRAQSLNTNPANALDDGTDEDTFVHASGFAASSASRSDINELCANCNNSIGQKDASFLCSQLCGRSFHITCVRDPLVDTLSCRFCASDPRRGAVYRDRIEPALQDLGSDVNVRDLLSNTLGHPNLDARMPTLDGNWPSKCVYHVDHDPGASQESAALLQEIRTAWNQCRSELPESERNQAESMLDSVTEANLVTYGSRFLDSLLRKVIMIRSHTNPHECRGRIYSGWRVVIQAARALSIDAEVITNAEQLLFNVCSSVECPSTPIATWSIDDVAYFLKYLQLEKLETSFRQSKIDGQCLLSLTWEDLVDDLEVPLESDIEMLLGQIQLFKSRSSQS</sequence>
<feature type="domain" description="SAM" evidence="1">
    <location>
        <begin position="347"/>
        <end position="411"/>
    </location>
</feature>
<dbReference type="AlphaFoldDB" id="A0A0H5QGX0"/>
<feature type="non-terminal residue" evidence="2">
    <location>
        <position position="1"/>
    </location>
</feature>
<proteinExistence type="predicted"/>
<name>A0A0H5QGX0_9EUKA</name>
<dbReference type="Gene3D" id="1.10.150.50">
    <property type="entry name" value="Transcription Factor, Ets-1"/>
    <property type="match status" value="1"/>
</dbReference>
<dbReference type="PROSITE" id="PS50105">
    <property type="entry name" value="SAM_DOMAIN"/>
    <property type="match status" value="1"/>
</dbReference>
<dbReference type="EMBL" id="HACM01000788">
    <property type="protein sequence ID" value="CRZ01230.1"/>
    <property type="molecule type" value="Transcribed_RNA"/>
</dbReference>
<reference evidence="2" key="1">
    <citation type="submission" date="2015-04" db="EMBL/GenBank/DDBJ databases">
        <title>The genome sequence of the plant pathogenic Rhizarian Plasmodiophora brassicae reveals insights in its biotrophic life cycle and the origin of chitin synthesis.</title>
        <authorList>
            <person name="Schwelm A."/>
            <person name="Fogelqvist J."/>
            <person name="Knaust A."/>
            <person name="Julke S."/>
            <person name="Lilja T."/>
            <person name="Dhandapani V."/>
            <person name="Bonilla-Rosso G."/>
            <person name="Karlsson M."/>
            <person name="Shevchenko A."/>
            <person name="Choi S.R."/>
            <person name="Kim H.G."/>
            <person name="Park J.Y."/>
            <person name="Lim Y.P."/>
            <person name="Ludwig-Muller J."/>
            <person name="Dixelius C."/>
        </authorList>
    </citation>
    <scope>NUCLEOTIDE SEQUENCE</scope>
    <source>
        <tissue evidence="2">Potato root galls</tissue>
    </source>
</reference>
<organism evidence="2">
    <name type="scientific">Spongospora subterranea</name>
    <dbReference type="NCBI Taxonomy" id="70186"/>
    <lineage>
        <taxon>Eukaryota</taxon>
        <taxon>Sar</taxon>
        <taxon>Rhizaria</taxon>
        <taxon>Endomyxa</taxon>
        <taxon>Phytomyxea</taxon>
        <taxon>Plasmodiophorida</taxon>
        <taxon>Plasmodiophoridae</taxon>
        <taxon>Spongospora</taxon>
    </lineage>
</organism>
<evidence type="ECO:0000259" key="1">
    <source>
        <dbReference type="PROSITE" id="PS50105"/>
    </source>
</evidence>
<dbReference type="SUPFAM" id="SSF57903">
    <property type="entry name" value="FYVE/PHD zinc finger"/>
    <property type="match status" value="1"/>
</dbReference>
<protein>
    <recommendedName>
        <fullName evidence="1">SAM domain-containing protein</fullName>
    </recommendedName>
</protein>
<dbReference type="Pfam" id="PF00536">
    <property type="entry name" value="SAM_1"/>
    <property type="match status" value="1"/>
</dbReference>
<dbReference type="InterPro" id="IPR013761">
    <property type="entry name" value="SAM/pointed_sf"/>
</dbReference>